<dbReference type="Proteomes" id="UP000274762">
    <property type="component" value="Unassembled WGS sequence"/>
</dbReference>
<reference evidence="3 4" key="1">
    <citation type="submission" date="2018-10" db="EMBL/GenBank/DDBJ databases">
        <title>Sequencing the genomes of 1000 actinobacteria strains.</title>
        <authorList>
            <person name="Klenk H.-P."/>
        </authorList>
    </citation>
    <scope>NUCLEOTIDE SEQUENCE [LARGE SCALE GENOMIC DNA]</scope>
    <source>
        <strain evidence="3 4">DSM 44343</strain>
    </source>
</reference>
<accession>A0A495K817</accession>
<dbReference type="Pfam" id="PF00756">
    <property type="entry name" value="Esterase"/>
    <property type="match status" value="1"/>
</dbReference>
<dbReference type="RefSeq" id="WP_062794966.1">
    <property type="nucleotide sequence ID" value="NZ_CBCRXS010000007.1"/>
</dbReference>
<sequence length="290" mass="31832">MSTMLHGCLADTEYLEVTSRLGHRFGVWVTTPPDYEDSAETMPLIYVLDGNWTVGYTAPLVVAQQDPFLNIAPYIQVSVGYASEEASDWSRLRNRDLVPAGEPVGDEVVAALASARETGTMSQEDTDAYLERLSDCDADAFLDFLVTELHPQLQSRLRVSDTGHGLFGYSYGGLFALYAWLRGETPFATVGAGTPGISSSDSQLFDLIRTLPERDNGELGSPRLHVTLNKVEVLGDMPVYRGIARNVLRALEELRASGRSDSFTTSILDETHATGVQASFLSYLKQCHVR</sequence>
<dbReference type="SUPFAM" id="SSF53474">
    <property type="entry name" value="alpha/beta-Hydrolases"/>
    <property type="match status" value="1"/>
</dbReference>
<proteinExistence type="inferred from homology"/>
<dbReference type="InterPro" id="IPR052558">
    <property type="entry name" value="Siderophore_Hydrolase_D"/>
</dbReference>
<protein>
    <recommendedName>
        <fullName evidence="5">Esterase</fullName>
    </recommendedName>
</protein>
<evidence type="ECO:0000256" key="2">
    <source>
        <dbReference type="ARBA" id="ARBA00022801"/>
    </source>
</evidence>
<dbReference type="AlphaFoldDB" id="A0A495K817"/>
<comment type="similarity">
    <text evidence="1">Belongs to the esterase D family.</text>
</comment>
<evidence type="ECO:0008006" key="5">
    <source>
        <dbReference type="Google" id="ProtNLM"/>
    </source>
</evidence>
<dbReference type="InterPro" id="IPR000801">
    <property type="entry name" value="Esterase-like"/>
</dbReference>
<comment type="caution">
    <text evidence="3">The sequence shown here is derived from an EMBL/GenBank/DDBJ whole genome shotgun (WGS) entry which is preliminary data.</text>
</comment>
<dbReference type="GO" id="GO:0016788">
    <property type="term" value="F:hydrolase activity, acting on ester bonds"/>
    <property type="evidence" value="ECO:0007669"/>
    <property type="project" value="TreeGrafter"/>
</dbReference>
<evidence type="ECO:0000313" key="4">
    <source>
        <dbReference type="Proteomes" id="UP000274762"/>
    </source>
</evidence>
<dbReference type="InterPro" id="IPR029058">
    <property type="entry name" value="AB_hydrolase_fold"/>
</dbReference>
<dbReference type="EMBL" id="RBKV01000001">
    <property type="protein sequence ID" value="RKR97437.1"/>
    <property type="molecule type" value="Genomic_DNA"/>
</dbReference>
<dbReference type="Gene3D" id="3.40.50.1820">
    <property type="entry name" value="alpha/beta hydrolase"/>
    <property type="match status" value="1"/>
</dbReference>
<dbReference type="PANTHER" id="PTHR40841:SF2">
    <property type="entry name" value="SIDEROPHORE-DEGRADING ESTERASE (EUROFUNG)"/>
    <property type="match status" value="1"/>
</dbReference>
<evidence type="ECO:0000313" key="3">
    <source>
        <dbReference type="EMBL" id="RKR97437.1"/>
    </source>
</evidence>
<evidence type="ECO:0000256" key="1">
    <source>
        <dbReference type="ARBA" id="ARBA00005622"/>
    </source>
</evidence>
<dbReference type="PANTHER" id="PTHR40841">
    <property type="entry name" value="SIDEROPHORE TRIACETYLFUSARININE C ESTERASE"/>
    <property type="match status" value="1"/>
</dbReference>
<organism evidence="3 4">
    <name type="scientific">Williamsia marianensis</name>
    <dbReference type="NCBI Taxonomy" id="85044"/>
    <lineage>
        <taxon>Bacteria</taxon>
        <taxon>Bacillati</taxon>
        <taxon>Actinomycetota</taxon>
        <taxon>Actinomycetes</taxon>
        <taxon>Mycobacteriales</taxon>
        <taxon>Nocardiaceae</taxon>
        <taxon>Williamsia</taxon>
    </lineage>
</organism>
<name>A0A495K817_WILMA</name>
<keyword evidence="2" id="KW-0378">Hydrolase</keyword>
<dbReference type="OrthoDB" id="5523653at2"/>
<gene>
    <name evidence="3" type="ORF">DFJ75_4308</name>
</gene>